<feature type="compositionally biased region" description="Basic and acidic residues" evidence="1">
    <location>
        <begin position="895"/>
        <end position="906"/>
    </location>
</feature>
<reference evidence="2" key="2">
    <citation type="submission" date="2023-05" db="EMBL/GenBank/DDBJ databases">
        <authorList>
            <consortium name="Lawrence Berkeley National Laboratory"/>
            <person name="Steindorff A."/>
            <person name="Hensen N."/>
            <person name="Bonometti L."/>
            <person name="Westerberg I."/>
            <person name="Brannstrom I.O."/>
            <person name="Guillou S."/>
            <person name="Cros-Aarteil S."/>
            <person name="Calhoun S."/>
            <person name="Haridas S."/>
            <person name="Kuo A."/>
            <person name="Mondo S."/>
            <person name="Pangilinan J."/>
            <person name="Riley R."/>
            <person name="Labutti K."/>
            <person name="Andreopoulos B."/>
            <person name="Lipzen A."/>
            <person name="Chen C."/>
            <person name="Yanf M."/>
            <person name="Daum C."/>
            <person name="Ng V."/>
            <person name="Clum A."/>
            <person name="Ohm R."/>
            <person name="Martin F."/>
            <person name="Silar P."/>
            <person name="Natvig D."/>
            <person name="Lalanne C."/>
            <person name="Gautier V."/>
            <person name="Ament-Velasquez S.L."/>
            <person name="Kruys A."/>
            <person name="Hutchinson M.I."/>
            <person name="Powell A.J."/>
            <person name="Barry K."/>
            <person name="Miller A.N."/>
            <person name="Grigoriev I.V."/>
            <person name="Debuchy R."/>
            <person name="Gladieux P."/>
            <person name="Thoren M.H."/>
            <person name="Johannesson H."/>
        </authorList>
    </citation>
    <scope>NUCLEOTIDE SEQUENCE</scope>
    <source>
        <strain evidence="2">PSN309</strain>
    </source>
</reference>
<feature type="compositionally biased region" description="Basic and acidic residues" evidence="1">
    <location>
        <begin position="798"/>
        <end position="845"/>
    </location>
</feature>
<feature type="compositionally biased region" description="Low complexity" evidence="1">
    <location>
        <begin position="459"/>
        <end position="473"/>
    </location>
</feature>
<feature type="region of interest" description="Disordered" evidence="1">
    <location>
        <begin position="315"/>
        <end position="589"/>
    </location>
</feature>
<evidence type="ECO:0000313" key="2">
    <source>
        <dbReference type="EMBL" id="KAK4192107.1"/>
    </source>
</evidence>
<feature type="region of interest" description="Disordered" evidence="1">
    <location>
        <begin position="105"/>
        <end position="131"/>
    </location>
</feature>
<keyword evidence="3" id="KW-1185">Reference proteome</keyword>
<feature type="region of interest" description="Disordered" evidence="1">
    <location>
        <begin position="627"/>
        <end position="906"/>
    </location>
</feature>
<feature type="compositionally biased region" description="Polar residues" evidence="1">
    <location>
        <begin position="527"/>
        <end position="538"/>
    </location>
</feature>
<feature type="compositionally biased region" description="Low complexity" evidence="1">
    <location>
        <begin position="545"/>
        <end position="567"/>
    </location>
</feature>
<organism evidence="2 3">
    <name type="scientific">Podospora australis</name>
    <dbReference type="NCBI Taxonomy" id="1536484"/>
    <lineage>
        <taxon>Eukaryota</taxon>
        <taxon>Fungi</taxon>
        <taxon>Dikarya</taxon>
        <taxon>Ascomycota</taxon>
        <taxon>Pezizomycotina</taxon>
        <taxon>Sordariomycetes</taxon>
        <taxon>Sordariomycetidae</taxon>
        <taxon>Sordariales</taxon>
        <taxon>Podosporaceae</taxon>
        <taxon>Podospora</taxon>
    </lineage>
</organism>
<feature type="region of interest" description="Disordered" evidence="1">
    <location>
        <begin position="196"/>
        <end position="222"/>
    </location>
</feature>
<dbReference type="AlphaFoldDB" id="A0AAN6X4T7"/>
<feature type="compositionally biased region" description="Basic and acidic residues" evidence="1">
    <location>
        <begin position="858"/>
        <end position="869"/>
    </location>
</feature>
<dbReference type="EMBL" id="MU864356">
    <property type="protein sequence ID" value="KAK4192107.1"/>
    <property type="molecule type" value="Genomic_DNA"/>
</dbReference>
<feature type="compositionally biased region" description="Acidic residues" evidence="1">
    <location>
        <begin position="723"/>
        <end position="736"/>
    </location>
</feature>
<evidence type="ECO:0000313" key="3">
    <source>
        <dbReference type="Proteomes" id="UP001302126"/>
    </source>
</evidence>
<feature type="compositionally biased region" description="Basic and acidic residues" evidence="1">
    <location>
        <begin position="70"/>
        <end position="84"/>
    </location>
</feature>
<name>A0AAN6X4T7_9PEZI</name>
<gene>
    <name evidence="2" type="ORF">QBC35DRAFT_263882</name>
</gene>
<feature type="region of interest" description="Disordered" evidence="1">
    <location>
        <begin position="51"/>
        <end position="88"/>
    </location>
</feature>
<sequence>MTDQGFLVINQQPQRHAAPAAFRNIPSHPQPGGHPVPRMVDAVPRQVGGQQYLAKQAAPPPQYTTRRPAHYNDSRASDARERQRPLSIDEDDGVTYLVFRFEDDSRTGKAGEKSMSNWSCKPENPEMPKDHTKRRIYVLESEPLEDRMERLPKPAKKMIESQRADLQRSDGEQYQTELVQIDDVWVKLKDSKHNKEIGTPSIKRHSSGRRSPRTRDKDSNPKQYELVSVTTYYERRLITDPFNIVWNQENEAYVRQQGIEAHGRYEAEVKYEAEPTYQVGVRFGPEAGLRQQPARPDGQHQHVQFTPQPQVQFAQHTEPTETPYTRSPPFRNESPQAHGHQNGGSPSPPGKDRVQYHPPQHHPGQPPRPPSRGPAQIQQIPSRGQAPTPQPHHQRPPSHPQGQPFQPQGHFAHAQGPPNQGQGRVQGQPPRETTYPSRGGAPDVAVVNPPRQPGGIMKPVASHPPSAPGAPGSTDESINSEVFSAEDYDSDSASSEGSFVPLPNKVNTGGGANPLRPNVAAPPQFAKAQNQPRFQGTVPQFGMGQQQQQQQQQQQRQQPQPQHQPQPLKRRNSFMAPHPISVPRQPQVDTHEIYKDGFAAGCAAMREDAFAKVERLAAALETKLQISSRPLQPKIFQDVNRDRASPPIPLRRASLSISPSPPLSRFGSRRIPGSPVSDNQLDFDRSARRRYRSHSVDAHSFSPVRRRSRDREYRNVSGRPGDYEDDIEFSGDESVQDFDGRQRRPGSYSPIRREGRPRREAVVFVDDRHRPYRDRSRPEERDRDERRRRSGSFSPVGREGRPRKESVLFVDDRGRSYRETSRPEERHRRFSRERDMEDDRTRPRAEPAYSKGRRHRRDSRDSFDDEGKYQKARRSSGDAFVSRPDMRRAATMPHYESRPRERRYRD</sequence>
<dbReference type="Proteomes" id="UP001302126">
    <property type="component" value="Unassembled WGS sequence"/>
</dbReference>
<comment type="caution">
    <text evidence="2">The sequence shown here is derived from an EMBL/GenBank/DDBJ whole genome shotgun (WGS) entry which is preliminary data.</text>
</comment>
<reference evidence="2" key="1">
    <citation type="journal article" date="2023" name="Mol. Phylogenet. Evol.">
        <title>Genome-scale phylogeny and comparative genomics of the fungal order Sordariales.</title>
        <authorList>
            <person name="Hensen N."/>
            <person name="Bonometti L."/>
            <person name="Westerberg I."/>
            <person name="Brannstrom I.O."/>
            <person name="Guillou S."/>
            <person name="Cros-Aarteil S."/>
            <person name="Calhoun S."/>
            <person name="Haridas S."/>
            <person name="Kuo A."/>
            <person name="Mondo S."/>
            <person name="Pangilinan J."/>
            <person name="Riley R."/>
            <person name="LaButti K."/>
            <person name="Andreopoulos B."/>
            <person name="Lipzen A."/>
            <person name="Chen C."/>
            <person name="Yan M."/>
            <person name="Daum C."/>
            <person name="Ng V."/>
            <person name="Clum A."/>
            <person name="Steindorff A."/>
            <person name="Ohm R.A."/>
            <person name="Martin F."/>
            <person name="Silar P."/>
            <person name="Natvig D.O."/>
            <person name="Lalanne C."/>
            <person name="Gautier V."/>
            <person name="Ament-Velasquez S.L."/>
            <person name="Kruys A."/>
            <person name="Hutchinson M.I."/>
            <person name="Powell A.J."/>
            <person name="Barry K."/>
            <person name="Miller A.N."/>
            <person name="Grigoriev I.V."/>
            <person name="Debuchy R."/>
            <person name="Gladieux P."/>
            <person name="Hiltunen Thoren M."/>
            <person name="Johannesson H."/>
        </authorList>
    </citation>
    <scope>NUCLEOTIDE SEQUENCE</scope>
    <source>
        <strain evidence="2">PSN309</strain>
    </source>
</reference>
<accession>A0AAN6X4T7</accession>
<feature type="compositionally biased region" description="Polar residues" evidence="1">
    <location>
        <begin position="315"/>
        <end position="325"/>
    </location>
</feature>
<feature type="compositionally biased region" description="Low complexity" evidence="1">
    <location>
        <begin position="400"/>
        <end position="430"/>
    </location>
</feature>
<evidence type="ECO:0000256" key="1">
    <source>
        <dbReference type="SAM" id="MobiDB-lite"/>
    </source>
</evidence>
<feature type="compositionally biased region" description="Basic residues" evidence="1">
    <location>
        <begin position="202"/>
        <end position="212"/>
    </location>
</feature>
<proteinExistence type="predicted"/>
<protein>
    <submittedName>
        <fullName evidence="2">Uncharacterized protein</fullName>
    </submittedName>
</protein>
<feature type="compositionally biased region" description="Basic and acidic residues" evidence="1">
    <location>
        <begin position="751"/>
        <end position="787"/>
    </location>
</feature>